<feature type="compositionally biased region" description="Basic and acidic residues" evidence="5">
    <location>
        <begin position="542"/>
        <end position="553"/>
    </location>
</feature>
<dbReference type="PROSITE" id="PS00478">
    <property type="entry name" value="LIM_DOMAIN_1"/>
    <property type="match status" value="1"/>
</dbReference>
<dbReference type="GO" id="GO:0046872">
    <property type="term" value="F:metal ion binding"/>
    <property type="evidence" value="ECO:0007669"/>
    <property type="project" value="UniProtKB-KW"/>
</dbReference>
<feature type="compositionally biased region" description="Low complexity" evidence="5">
    <location>
        <begin position="103"/>
        <end position="125"/>
    </location>
</feature>
<evidence type="ECO:0000256" key="2">
    <source>
        <dbReference type="ARBA" id="ARBA00022833"/>
    </source>
</evidence>
<sequence length="744" mass="82071">MEPSPFNRRQWTSQSLKITAKELSLVNKNKSSALAERFSKYQRAAEEASAEKKRSNTENLSAHLARGNLSVLKKKWENPVPGAESGKEALRGSCAEGRHKAGSGRAPSPSAGPGAAAGRPQCPAGDSAEPRSRSREAGTMENCAREPREMEKPEGSERSESPGRIEKYNVPLSKLKMMFEKGEAPQPKGPREPRRAGAGRRISENSLSLEDGDAAQGERSHSTAETSPGLSPDKAETRKNLDMPRLSETSIKDRLAKYQAAVSKQGSSSGIIPMSEIQASESELKNYKSGQKENMAPVEDSSSCQDGEKVSVGENSLSLHSGLLEDGHAGQLESEAEAQKPVSSKQQNLGAKAAGQTEASPPKAVKKFQLPIKETCVGCQKTVYPMERLFANQQVFHISCFRCSYCNSKLSLGTYASLRGNIYCKPHFNQLFKSKGNYDEGFGHKQHKELWAGKAECEESLEKTVHGVNSPDTPQSPGVEDAPIAKVGVLAASMEAKASAVPEREERPAETKKLRIAWPPPSDQSIQGSALDEGIKVLKPKWPPEEEISKPDVQEDVDLDLKKLRRSSSLKERSRPFTVAASFRTVSVKGHKTENSPSPSKEERDTLKRSEELEREVVVEKKQKEKKVEHRNMQNSVEKNEEEERELCGIKTAEQNIVENGQMNADTDEEEHATEEPEIPKEELLEPNSPKHSSLANVVTAKESSPSQNRKSQDVGFWEGEDMEDLSVEEQIKRNRYYEDDDDE</sequence>
<dbReference type="Proteomes" id="UP000603627">
    <property type="component" value="Unassembled WGS sequence"/>
</dbReference>
<feature type="compositionally biased region" description="Basic and acidic residues" evidence="5">
    <location>
        <begin position="45"/>
        <end position="56"/>
    </location>
</feature>
<dbReference type="Gene3D" id="2.10.110.10">
    <property type="entry name" value="Cysteine Rich Protein"/>
    <property type="match status" value="1"/>
</dbReference>
<feature type="non-terminal residue" evidence="7">
    <location>
        <position position="744"/>
    </location>
</feature>
<feature type="compositionally biased region" description="Basic and acidic residues" evidence="5">
    <location>
        <begin position="502"/>
        <end position="513"/>
    </location>
</feature>
<gene>
    <name evidence="7" type="primary">Lima1</name>
    <name evidence="7" type="ORF">CALORN_R03816</name>
</gene>
<feature type="domain" description="LIM zinc-binding" evidence="6">
    <location>
        <begin position="374"/>
        <end position="434"/>
    </location>
</feature>
<proteinExistence type="predicted"/>
<comment type="caution">
    <text evidence="7">The sequence shown here is derived from an EMBL/GenBank/DDBJ whole genome shotgun (WGS) entry which is preliminary data.</text>
</comment>
<feature type="compositionally biased region" description="Basic and acidic residues" evidence="5">
    <location>
        <begin position="674"/>
        <end position="684"/>
    </location>
</feature>
<name>A0A852A2X9_CALOR</name>
<feature type="compositionally biased region" description="Basic and acidic residues" evidence="5">
    <location>
        <begin position="233"/>
        <end position="242"/>
    </location>
</feature>
<evidence type="ECO:0000256" key="5">
    <source>
        <dbReference type="SAM" id="MobiDB-lite"/>
    </source>
</evidence>
<accession>A0A852A2X9</accession>
<feature type="compositionally biased region" description="Basic and acidic residues" evidence="5">
    <location>
        <begin position="177"/>
        <end position="195"/>
    </location>
</feature>
<dbReference type="SMART" id="SM00132">
    <property type="entry name" value="LIM"/>
    <property type="match status" value="1"/>
</dbReference>
<keyword evidence="2 4" id="KW-0862">Zinc</keyword>
<evidence type="ECO:0000256" key="4">
    <source>
        <dbReference type="PROSITE-ProRule" id="PRU00125"/>
    </source>
</evidence>
<dbReference type="SUPFAM" id="SSF57716">
    <property type="entry name" value="Glucocorticoid receptor-like (DNA-binding domain)"/>
    <property type="match status" value="2"/>
</dbReference>
<feature type="compositionally biased region" description="Basic and acidic residues" evidence="5">
    <location>
        <begin position="128"/>
        <end position="167"/>
    </location>
</feature>
<dbReference type="PROSITE" id="PS50023">
    <property type="entry name" value="LIM_DOMAIN_2"/>
    <property type="match status" value="1"/>
</dbReference>
<dbReference type="PANTHER" id="PTHR24206">
    <property type="entry name" value="OS06G0237300 PROTEIN"/>
    <property type="match status" value="1"/>
</dbReference>
<dbReference type="EMBL" id="WBNL01000631">
    <property type="protein sequence ID" value="NXE67375.1"/>
    <property type="molecule type" value="Genomic_DNA"/>
</dbReference>
<keyword evidence="8" id="KW-1185">Reference proteome</keyword>
<protein>
    <submittedName>
        <fullName evidence="7">LIMA1 protein</fullName>
    </submittedName>
</protein>
<dbReference type="AlphaFoldDB" id="A0A852A2X9"/>
<feature type="region of interest" description="Disordered" evidence="5">
    <location>
        <begin position="497"/>
        <end position="744"/>
    </location>
</feature>
<feature type="compositionally biased region" description="Acidic residues" evidence="5">
    <location>
        <begin position="719"/>
        <end position="728"/>
    </location>
</feature>
<organism evidence="7 8">
    <name type="scientific">Calcarius ornatus</name>
    <name type="common">Chestnut-collared longspur</name>
    <dbReference type="NCBI Taxonomy" id="198940"/>
    <lineage>
        <taxon>Eukaryota</taxon>
        <taxon>Metazoa</taxon>
        <taxon>Chordata</taxon>
        <taxon>Craniata</taxon>
        <taxon>Vertebrata</taxon>
        <taxon>Euteleostomi</taxon>
        <taxon>Archelosauria</taxon>
        <taxon>Archosauria</taxon>
        <taxon>Dinosauria</taxon>
        <taxon>Saurischia</taxon>
        <taxon>Theropoda</taxon>
        <taxon>Coelurosauria</taxon>
        <taxon>Aves</taxon>
        <taxon>Neognathae</taxon>
        <taxon>Neoaves</taxon>
        <taxon>Telluraves</taxon>
        <taxon>Australaves</taxon>
        <taxon>Passeriformes</taxon>
        <taxon>Passeroidea</taxon>
        <taxon>Fringillidae</taxon>
        <taxon>Emberizinae</taxon>
        <taxon>Emberizini</taxon>
        <taxon>Calcarius</taxon>
    </lineage>
</organism>
<feature type="non-terminal residue" evidence="7">
    <location>
        <position position="1"/>
    </location>
</feature>
<dbReference type="FunFam" id="2.10.110.10:FF:000002">
    <property type="entry name" value="LIM domain and actin-binding 1"/>
    <property type="match status" value="1"/>
</dbReference>
<feature type="compositionally biased region" description="Polar residues" evidence="5">
    <location>
        <begin position="653"/>
        <end position="664"/>
    </location>
</feature>
<feature type="compositionally biased region" description="Basic and acidic residues" evidence="5">
    <location>
        <begin position="600"/>
        <end position="632"/>
    </location>
</feature>
<keyword evidence="3 4" id="KW-0440">LIM domain</keyword>
<feature type="compositionally biased region" description="Polar residues" evidence="5">
    <location>
        <begin position="690"/>
        <end position="710"/>
    </location>
</feature>
<keyword evidence="1 4" id="KW-0479">Metal-binding</keyword>
<feature type="region of interest" description="Disordered" evidence="5">
    <location>
        <begin position="332"/>
        <end position="364"/>
    </location>
</feature>
<evidence type="ECO:0000256" key="1">
    <source>
        <dbReference type="ARBA" id="ARBA00022723"/>
    </source>
</evidence>
<dbReference type="InterPro" id="IPR028740">
    <property type="entry name" value="EPLIN_Lim_dom"/>
</dbReference>
<evidence type="ECO:0000256" key="3">
    <source>
        <dbReference type="ARBA" id="ARBA00023038"/>
    </source>
</evidence>
<feature type="region of interest" description="Disordered" evidence="5">
    <location>
        <begin position="45"/>
        <end position="311"/>
    </location>
</feature>
<evidence type="ECO:0000259" key="6">
    <source>
        <dbReference type="PROSITE" id="PS50023"/>
    </source>
</evidence>
<dbReference type="Pfam" id="PF00412">
    <property type="entry name" value="LIM"/>
    <property type="match status" value="1"/>
</dbReference>
<reference evidence="7" key="1">
    <citation type="submission" date="2019-09" db="EMBL/GenBank/DDBJ databases">
        <title>Bird 10,000 Genomes (B10K) Project - Family phase.</title>
        <authorList>
            <person name="Zhang G."/>
        </authorList>
    </citation>
    <scope>NUCLEOTIDE SEQUENCE</scope>
    <source>
        <strain evidence="7">B10K-DU-015-28</strain>
        <tissue evidence="7">Muscle</tissue>
    </source>
</reference>
<dbReference type="CDD" id="cd09485">
    <property type="entry name" value="LIM_Eplin_alpha_beta"/>
    <property type="match status" value="1"/>
</dbReference>
<dbReference type="InterPro" id="IPR001781">
    <property type="entry name" value="Znf_LIM"/>
</dbReference>
<evidence type="ECO:0000313" key="8">
    <source>
        <dbReference type="Proteomes" id="UP000603627"/>
    </source>
</evidence>
<evidence type="ECO:0000313" key="7">
    <source>
        <dbReference type="EMBL" id="NXE67375.1"/>
    </source>
</evidence>